<keyword evidence="3" id="KW-0813">Transport</keyword>
<dbReference type="SUPFAM" id="SSF48371">
    <property type="entry name" value="ARM repeat"/>
    <property type="match status" value="1"/>
</dbReference>
<dbReference type="PANTHER" id="PTHR12363:SF33">
    <property type="entry name" value="IMPORTIN-13"/>
    <property type="match status" value="1"/>
</dbReference>
<name>A0A6G1G564_9PEZI</name>
<proteinExistence type="inferred from homology"/>
<evidence type="ECO:0008006" key="8">
    <source>
        <dbReference type="Google" id="ProtNLM"/>
    </source>
</evidence>
<dbReference type="AlphaFoldDB" id="A0A6G1G564"/>
<gene>
    <name evidence="5 7" type="ORF">P152DRAFT_308386</name>
</gene>
<evidence type="ECO:0000313" key="5">
    <source>
        <dbReference type="EMBL" id="KAF1813194.1"/>
    </source>
</evidence>
<dbReference type="RefSeq" id="XP_033534825.1">
    <property type="nucleotide sequence ID" value="XM_033675138.1"/>
</dbReference>
<comment type="subcellular location">
    <subcellularLocation>
        <location evidence="1">Nucleus</location>
    </subcellularLocation>
</comment>
<dbReference type="GO" id="GO:0006606">
    <property type="term" value="P:protein import into nucleus"/>
    <property type="evidence" value="ECO:0007669"/>
    <property type="project" value="TreeGrafter"/>
</dbReference>
<organism evidence="5">
    <name type="scientific">Eremomyces bilateralis CBS 781.70</name>
    <dbReference type="NCBI Taxonomy" id="1392243"/>
    <lineage>
        <taxon>Eukaryota</taxon>
        <taxon>Fungi</taxon>
        <taxon>Dikarya</taxon>
        <taxon>Ascomycota</taxon>
        <taxon>Pezizomycotina</taxon>
        <taxon>Dothideomycetes</taxon>
        <taxon>Dothideomycetes incertae sedis</taxon>
        <taxon>Eremomycetales</taxon>
        <taxon>Eremomycetaceae</taxon>
        <taxon>Eremomyces</taxon>
    </lineage>
</organism>
<sequence>MSPSVWKDVQVLLAHPDSIFRRMVKQAQLGDDEARPYFNLFLTVAEQSVQEMLREPETDFHGYLLEVMKESLSASDWPVEPSHPAILALQFWQNFIDEMSDALMADESPSEFPQSRIVWWNSARLNLLAAIEKFMIRLRLPSLSELHDWGKDERDVFREFRRDVKDLFSEAYSIIGNDILVGFVRFTASALESSSPDPLQIEASLTSFSAIGDAINESDETDQAVATIVGSRLFQFLSSPELPYLVKKSGIDLIASMTSFYQRRPDLVPLALNFLFEAAKHESLAVSASRSISQLTSACRSELTSELSTFFVKYDEFIAGPTIDSLTKEKLIGSIAAVVQAIPVHEDRLSALETLLRYVSKDIERSIELMNLAQRPGHPESARESLQAGEQAMRCLAAIARSFEDDGTQVVDLENSEGGGPMSTEREKILQLQISRMISTQLSLFGDHATFEVVESACSVFRTGFKGRDGGPFSLPAADFLALLFQRSIHSPGFSDEWLKSLCTYLSAASLQKSQQKESDMNDILEYLLNLVTVQLQNDPGQDPDATVGIVQCLSKFFRSNLAFFSRLRVDCRPILHFAARSLETREILPRRAAAEFWVGAFYEHLFLGRLNDPLTQCRNSSSNTRISPLKSSHCWIACLTRSTASSPLRSYHRLPCIVPKAS</sequence>
<evidence type="ECO:0000256" key="2">
    <source>
        <dbReference type="ARBA" id="ARBA00007991"/>
    </source>
</evidence>
<evidence type="ECO:0000313" key="7">
    <source>
        <dbReference type="RefSeq" id="XP_033534825.1"/>
    </source>
</evidence>
<keyword evidence="6" id="KW-1185">Reference proteome</keyword>
<dbReference type="PANTHER" id="PTHR12363">
    <property type="entry name" value="TRANSPORTIN 3 AND IMPORTIN 13"/>
    <property type="match status" value="1"/>
</dbReference>
<evidence type="ECO:0000313" key="6">
    <source>
        <dbReference type="Proteomes" id="UP000504638"/>
    </source>
</evidence>
<comment type="similarity">
    <text evidence="2">Belongs to the importin beta family.</text>
</comment>
<dbReference type="InterPro" id="IPR051345">
    <property type="entry name" value="Importin_beta-like_NTR"/>
</dbReference>
<evidence type="ECO:0000256" key="4">
    <source>
        <dbReference type="ARBA" id="ARBA00023242"/>
    </source>
</evidence>
<reference evidence="5 7" key="1">
    <citation type="submission" date="2020-01" db="EMBL/GenBank/DDBJ databases">
        <authorList>
            <consortium name="DOE Joint Genome Institute"/>
            <person name="Haridas S."/>
            <person name="Albert R."/>
            <person name="Binder M."/>
            <person name="Bloem J."/>
            <person name="Labutti K."/>
            <person name="Salamov A."/>
            <person name="Andreopoulos B."/>
            <person name="Baker S.E."/>
            <person name="Barry K."/>
            <person name="Bills G."/>
            <person name="Bluhm B.H."/>
            <person name="Cannon C."/>
            <person name="Castanera R."/>
            <person name="Culley D.E."/>
            <person name="Daum C."/>
            <person name="Ezra D."/>
            <person name="Gonzalez J.B."/>
            <person name="Henrissat B."/>
            <person name="Kuo A."/>
            <person name="Liang C."/>
            <person name="Lipzen A."/>
            <person name="Lutzoni F."/>
            <person name="Magnuson J."/>
            <person name="Mondo S."/>
            <person name="Nolan M."/>
            <person name="Ohm R."/>
            <person name="Pangilinan J."/>
            <person name="Park H.-J."/>
            <person name="Ramirez L."/>
            <person name="Alfaro M."/>
            <person name="Sun H."/>
            <person name="Tritt A."/>
            <person name="Yoshinaga Y."/>
            <person name="Zwiers L.-H."/>
            <person name="Turgeon B.G."/>
            <person name="Goodwin S.B."/>
            <person name="Spatafora J.W."/>
            <person name="Crous P.W."/>
            <person name="Grigoriev I.V."/>
        </authorList>
    </citation>
    <scope>NUCLEOTIDE SEQUENCE</scope>
    <source>
        <strain evidence="5 7">CBS 781.70</strain>
    </source>
</reference>
<dbReference type="GO" id="GO:0005737">
    <property type="term" value="C:cytoplasm"/>
    <property type="evidence" value="ECO:0007669"/>
    <property type="project" value="TreeGrafter"/>
</dbReference>
<protein>
    <recommendedName>
        <fullName evidence="8">ARM repeat-containing protein</fullName>
    </recommendedName>
</protein>
<dbReference type="Proteomes" id="UP000504638">
    <property type="component" value="Unplaced"/>
</dbReference>
<accession>A0A6G1G564</accession>
<reference evidence="7" key="2">
    <citation type="submission" date="2020-04" db="EMBL/GenBank/DDBJ databases">
        <authorList>
            <consortium name="NCBI Genome Project"/>
        </authorList>
    </citation>
    <scope>NUCLEOTIDE SEQUENCE</scope>
    <source>
        <strain evidence="7">CBS 781.70</strain>
    </source>
</reference>
<dbReference type="InterPro" id="IPR011989">
    <property type="entry name" value="ARM-like"/>
</dbReference>
<dbReference type="GO" id="GO:0005634">
    <property type="term" value="C:nucleus"/>
    <property type="evidence" value="ECO:0007669"/>
    <property type="project" value="UniProtKB-SubCell"/>
</dbReference>
<dbReference type="InterPro" id="IPR016024">
    <property type="entry name" value="ARM-type_fold"/>
</dbReference>
<dbReference type="GeneID" id="54415708"/>
<dbReference type="OrthoDB" id="2016913at2759"/>
<dbReference type="Gene3D" id="1.25.10.10">
    <property type="entry name" value="Leucine-rich Repeat Variant"/>
    <property type="match status" value="1"/>
</dbReference>
<keyword evidence="4" id="KW-0539">Nucleus</keyword>
<dbReference type="EMBL" id="ML975155">
    <property type="protein sequence ID" value="KAF1813194.1"/>
    <property type="molecule type" value="Genomic_DNA"/>
</dbReference>
<reference evidence="7" key="3">
    <citation type="submission" date="2025-04" db="UniProtKB">
        <authorList>
            <consortium name="RefSeq"/>
        </authorList>
    </citation>
    <scope>IDENTIFICATION</scope>
    <source>
        <strain evidence="7">CBS 781.70</strain>
    </source>
</reference>
<evidence type="ECO:0000256" key="3">
    <source>
        <dbReference type="ARBA" id="ARBA00022448"/>
    </source>
</evidence>
<evidence type="ECO:0000256" key="1">
    <source>
        <dbReference type="ARBA" id="ARBA00004123"/>
    </source>
</evidence>